<comment type="caution">
    <text evidence="2">The sequence shown here is derived from an EMBL/GenBank/DDBJ whole genome shotgun (WGS) entry which is preliminary data.</text>
</comment>
<reference evidence="2" key="2">
    <citation type="submission" date="2020-09" db="EMBL/GenBank/DDBJ databases">
        <authorList>
            <person name="Sun Q."/>
            <person name="Zhou Y."/>
        </authorList>
    </citation>
    <scope>NUCLEOTIDE SEQUENCE</scope>
    <source>
        <strain evidence="2">CGMCC 1.12827</strain>
    </source>
</reference>
<name>A0A916T9M2_9ACTN</name>
<gene>
    <name evidence="2" type="ORF">GCM10011489_26110</name>
</gene>
<sequence length="59" mass="6309">MRESASTVRSPEPVKKTGEMRMSPATITATTATTMRKPDFITGYETKRAADGGEVESSG</sequence>
<protein>
    <submittedName>
        <fullName evidence="2">Uncharacterized protein</fullName>
    </submittedName>
</protein>
<feature type="compositionally biased region" description="Low complexity" evidence="1">
    <location>
        <begin position="25"/>
        <end position="34"/>
    </location>
</feature>
<evidence type="ECO:0000313" key="3">
    <source>
        <dbReference type="Proteomes" id="UP000621454"/>
    </source>
</evidence>
<reference evidence="2" key="1">
    <citation type="journal article" date="2014" name="Int. J. Syst. Evol. Microbiol.">
        <title>Complete genome sequence of Corynebacterium casei LMG S-19264T (=DSM 44701T), isolated from a smear-ripened cheese.</title>
        <authorList>
            <consortium name="US DOE Joint Genome Institute (JGI-PGF)"/>
            <person name="Walter F."/>
            <person name="Albersmeier A."/>
            <person name="Kalinowski J."/>
            <person name="Ruckert C."/>
        </authorList>
    </citation>
    <scope>NUCLEOTIDE SEQUENCE</scope>
    <source>
        <strain evidence="2">CGMCC 1.12827</strain>
    </source>
</reference>
<evidence type="ECO:0000256" key="1">
    <source>
        <dbReference type="SAM" id="MobiDB-lite"/>
    </source>
</evidence>
<accession>A0A916T9M2</accession>
<evidence type="ECO:0000313" key="2">
    <source>
        <dbReference type="EMBL" id="GGB37048.1"/>
    </source>
</evidence>
<dbReference type="AlphaFoldDB" id="A0A916T9M2"/>
<dbReference type="Proteomes" id="UP000621454">
    <property type="component" value="Unassembled WGS sequence"/>
</dbReference>
<keyword evidence="3" id="KW-1185">Reference proteome</keyword>
<organism evidence="2 3">
    <name type="scientific">Gordonia jinhuaensis</name>
    <dbReference type="NCBI Taxonomy" id="1517702"/>
    <lineage>
        <taxon>Bacteria</taxon>
        <taxon>Bacillati</taxon>
        <taxon>Actinomycetota</taxon>
        <taxon>Actinomycetes</taxon>
        <taxon>Mycobacteriales</taxon>
        <taxon>Gordoniaceae</taxon>
        <taxon>Gordonia</taxon>
    </lineage>
</organism>
<feature type="region of interest" description="Disordered" evidence="1">
    <location>
        <begin position="1"/>
        <end position="34"/>
    </location>
</feature>
<proteinExistence type="predicted"/>
<dbReference type="EMBL" id="BMGC01000019">
    <property type="protein sequence ID" value="GGB37048.1"/>
    <property type="molecule type" value="Genomic_DNA"/>
</dbReference>